<proteinExistence type="predicted"/>
<sequence length="59" mass="6649">MVLSVEALPVLPRTFGQPQQQLMDTAQRRDLRRHCAYTNHTERAGPSFTAVVERVAAAR</sequence>
<gene>
    <name evidence="1" type="ORF">FQA47_010449</name>
</gene>
<name>A0A834BYB7_ORYME</name>
<evidence type="ECO:0000313" key="2">
    <source>
        <dbReference type="Proteomes" id="UP000646548"/>
    </source>
</evidence>
<protein>
    <submittedName>
        <fullName evidence="1">Uncharacterized protein</fullName>
    </submittedName>
</protein>
<comment type="caution">
    <text evidence="1">The sequence shown here is derived from an EMBL/GenBank/DDBJ whole genome shotgun (WGS) entry which is preliminary data.</text>
</comment>
<evidence type="ECO:0000313" key="1">
    <source>
        <dbReference type="EMBL" id="KAF6716880.1"/>
    </source>
</evidence>
<organism evidence="1 2">
    <name type="scientific">Oryzias melastigma</name>
    <name type="common">Marine medaka</name>
    <dbReference type="NCBI Taxonomy" id="30732"/>
    <lineage>
        <taxon>Eukaryota</taxon>
        <taxon>Metazoa</taxon>
        <taxon>Chordata</taxon>
        <taxon>Craniata</taxon>
        <taxon>Vertebrata</taxon>
        <taxon>Euteleostomi</taxon>
        <taxon>Actinopterygii</taxon>
        <taxon>Neopterygii</taxon>
        <taxon>Teleostei</taxon>
        <taxon>Neoteleostei</taxon>
        <taxon>Acanthomorphata</taxon>
        <taxon>Ovalentaria</taxon>
        <taxon>Atherinomorphae</taxon>
        <taxon>Beloniformes</taxon>
        <taxon>Adrianichthyidae</taxon>
        <taxon>Oryziinae</taxon>
        <taxon>Oryzias</taxon>
    </lineage>
</organism>
<dbReference type="EMBL" id="WKFB01000916">
    <property type="protein sequence ID" value="KAF6716880.1"/>
    <property type="molecule type" value="Genomic_DNA"/>
</dbReference>
<dbReference type="AlphaFoldDB" id="A0A834BYB7"/>
<dbReference type="Proteomes" id="UP000646548">
    <property type="component" value="Unassembled WGS sequence"/>
</dbReference>
<accession>A0A834BYB7</accession>
<reference evidence="1" key="1">
    <citation type="journal article" name="BMC Genomics">
        <title>Long-read sequencing and de novo genome assembly of marine medaka (Oryzias melastigma).</title>
        <authorList>
            <person name="Liang P."/>
            <person name="Saqib H.S.A."/>
            <person name="Ni X."/>
            <person name="Shen Y."/>
        </authorList>
    </citation>
    <scope>NUCLEOTIDE SEQUENCE</scope>
    <source>
        <strain evidence="1">Bigg-433</strain>
    </source>
</reference>